<keyword evidence="4" id="KW-1185">Reference proteome</keyword>
<feature type="compositionally biased region" description="Basic and acidic residues" evidence="1">
    <location>
        <begin position="12"/>
        <end position="21"/>
    </location>
</feature>
<sequence>MRGEHPQLFVRRGAEVDERHVRGQQPDSASWRTACCFAPDSPSPTCMLLGVALWFKTGDAQALHDRLQAAGTPIVKEPEDGPFGRMFTFLGPEGYAITAHGN</sequence>
<dbReference type="Pfam" id="PF00903">
    <property type="entry name" value="Glyoxalase"/>
    <property type="match status" value="1"/>
</dbReference>
<feature type="region of interest" description="Disordered" evidence="1">
    <location>
        <begin position="1"/>
        <end position="25"/>
    </location>
</feature>
<protein>
    <recommendedName>
        <fullName evidence="2">Glyoxalase/fosfomycin resistance/dioxygenase domain-containing protein</fullName>
    </recommendedName>
</protein>
<dbReference type="InterPro" id="IPR029068">
    <property type="entry name" value="Glyas_Bleomycin-R_OHBP_Dase"/>
</dbReference>
<evidence type="ECO:0000313" key="4">
    <source>
        <dbReference type="Proteomes" id="UP000003963"/>
    </source>
</evidence>
<organism evidence="3 4">
    <name type="scientific">Streptomyces himastatinicus ATCC 53653</name>
    <dbReference type="NCBI Taxonomy" id="457427"/>
    <lineage>
        <taxon>Bacteria</taxon>
        <taxon>Bacillati</taxon>
        <taxon>Actinomycetota</taxon>
        <taxon>Actinomycetes</taxon>
        <taxon>Kitasatosporales</taxon>
        <taxon>Streptomycetaceae</taxon>
        <taxon>Streptomyces</taxon>
        <taxon>Streptomyces violaceusniger group</taxon>
    </lineage>
</organism>
<evidence type="ECO:0000259" key="2">
    <source>
        <dbReference type="Pfam" id="PF00903"/>
    </source>
</evidence>
<evidence type="ECO:0000313" key="3">
    <source>
        <dbReference type="EMBL" id="EFL24838.1"/>
    </source>
</evidence>
<dbReference type="SUPFAM" id="SSF54593">
    <property type="entry name" value="Glyoxalase/Bleomycin resistance protein/Dihydroxybiphenyl dioxygenase"/>
    <property type="match status" value="1"/>
</dbReference>
<name>D9WA42_9ACTN</name>
<dbReference type="Gene3D" id="3.10.180.10">
    <property type="entry name" value="2,3-Dihydroxybiphenyl 1,2-Dioxygenase, domain 1"/>
    <property type="match status" value="1"/>
</dbReference>
<gene>
    <name evidence="3" type="ORF">SSOG_04552</name>
</gene>
<dbReference type="HOGENOM" id="CLU_2275870_0_0_11"/>
<dbReference type="Proteomes" id="UP000003963">
    <property type="component" value="Unassembled WGS sequence"/>
</dbReference>
<dbReference type="AlphaFoldDB" id="D9WA42"/>
<dbReference type="STRING" id="457427.SSOG_04552"/>
<dbReference type="InterPro" id="IPR004360">
    <property type="entry name" value="Glyas_Fos-R_dOase_dom"/>
</dbReference>
<dbReference type="EMBL" id="GG657754">
    <property type="protein sequence ID" value="EFL24838.1"/>
    <property type="molecule type" value="Genomic_DNA"/>
</dbReference>
<reference evidence="3 4" key="1">
    <citation type="submission" date="2009-02" db="EMBL/GenBank/DDBJ databases">
        <title>Annotation of Streptomyces hygroscopicus strain ATCC 53653.</title>
        <authorList>
            <consortium name="The Broad Institute Genome Sequencing Platform"/>
            <consortium name="Broad Institute Microbial Sequencing Center"/>
            <person name="Fischbach M."/>
            <person name="Godfrey P."/>
            <person name="Ward D."/>
            <person name="Young S."/>
            <person name="Zeng Q."/>
            <person name="Koehrsen M."/>
            <person name="Alvarado L."/>
            <person name="Berlin A.M."/>
            <person name="Bochicchio J."/>
            <person name="Borenstein D."/>
            <person name="Chapman S.B."/>
            <person name="Chen Z."/>
            <person name="Engels R."/>
            <person name="Freedman E."/>
            <person name="Gellesch M."/>
            <person name="Goldberg J."/>
            <person name="Griggs A."/>
            <person name="Gujja S."/>
            <person name="Heilman E.R."/>
            <person name="Heiman D.I."/>
            <person name="Hepburn T.A."/>
            <person name="Howarth C."/>
            <person name="Jen D."/>
            <person name="Larson L."/>
            <person name="Lewis B."/>
            <person name="Mehta T."/>
            <person name="Park D."/>
            <person name="Pearson M."/>
            <person name="Richards J."/>
            <person name="Roberts A."/>
            <person name="Saif S."/>
            <person name="Shea T.D."/>
            <person name="Shenoy N."/>
            <person name="Sisk P."/>
            <person name="Stolte C."/>
            <person name="Sykes S.N."/>
            <person name="Thomson T."/>
            <person name="Walk T."/>
            <person name="White J."/>
            <person name="Yandava C."/>
            <person name="Straight P."/>
            <person name="Clardy J."/>
            <person name="Hung D."/>
            <person name="Kolter R."/>
            <person name="Mekalanos J."/>
            <person name="Walker S."/>
            <person name="Walsh C.T."/>
            <person name="Wieland-Brown L.C."/>
            <person name="Haas B."/>
            <person name="Nusbaum C."/>
            <person name="Birren B."/>
        </authorList>
    </citation>
    <scope>NUCLEOTIDE SEQUENCE [LARGE SCALE GENOMIC DNA]</scope>
    <source>
        <strain evidence="3 4">ATCC 53653</strain>
    </source>
</reference>
<evidence type="ECO:0000256" key="1">
    <source>
        <dbReference type="SAM" id="MobiDB-lite"/>
    </source>
</evidence>
<feature type="domain" description="Glyoxalase/fosfomycin resistance/dioxygenase" evidence="2">
    <location>
        <begin position="52"/>
        <end position="97"/>
    </location>
</feature>
<proteinExistence type="predicted"/>
<accession>D9WA42</accession>